<protein>
    <submittedName>
        <fullName evidence="13">Heme lyase CcmF/NrfE family subunit</fullName>
    </submittedName>
</protein>
<evidence type="ECO:0000313" key="14">
    <source>
        <dbReference type="Proteomes" id="UP000253570"/>
    </source>
</evidence>
<sequence length="650" mass="74119">MISLFGNLLLYSAVIVAIATVIYSKLFNIELNKRYRYSSFFTVAQFLFIFFSYLLLTYAYVISDFSIFNVWQNSELNKPLIYKITGVWGNHEGSILLWVLILSFYSFLVVIIDRIIPKNYILNILFIQSLITLAFLLFIIFTSNPFILQYPVPSDGVGLNSLLQDPGLIIHPPLLYIGYVGFSVVFSYSIAAMLDKDTNSIWALWIRKWVYIAWCSLTLGITIGSWWAYYELGWGGWWFWDPVENASLLPWITGTALMHSLSIYRSSGQHRDWTLLLSILTFSFSLMGTFLVRSGILTSVHSFASDPQRGLWILVIMSFFVIMSFTIFILNLTENNEKTNFYIFKRGTFILFNNYLLMLSCFIVLFGTLYPLILESITSEVITVGPQYFNTVFIPVTILLAILMPLGPNLPWSGKVSTQTINRICMSLIITISLIIILQIIVEGKTFNLNLLIIGLGAWIIINSIVDLLPNNNHSADKNISDIIMFNIKNINIRRAGVRIAHAGFGLLIVGIVTASSYSEQKDLKILNGGIVDINKYVLQYEGLETDIGQNYDDLVLNFKIQLHNKTLGEVLPKKRFFRNSGDITTEAGIFRHNMSHIFITVGEVQESHIYATISYKPLVRFIWLGSFFMVAGLLTSLLIRIYFTKRAHD</sequence>
<evidence type="ECO:0000256" key="3">
    <source>
        <dbReference type="ARBA" id="ARBA00022475"/>
    </source>
</evidence>
<dbReference type="EMBL" id="QOQD01000008">
    <property type="protein sequence ID" value="RCL73243.1"/>
    <property type="molecule type" value="Genomic_DNA"/>
</dbReference>
<feature type="transmembrane region" description="Helical" evidence="10">
    <location>
        <begin position="622"/>
        <end position="644"/>
    </location>
</feature>
<feature type="transmembrane region" description="Helical" evidence="10">
    <location>
        <begin position="496"/>
        <end position="518"/>
    </location>
</feature>
<comment type="subcellular location">
    <subcellularLocation>
        <location evidence="1">Cell inner membrane</location>
        <topology evidence="1">Multi-pass membrane protein</topology>
    </subcellularLocation>
</comment>
<proteinExistence type="inferred from homology"/>
<evidence type="ECO:0000313" key="13">
    <source>
        <dbReference type="EMBL" id="RCL73243.1"/>
    </source>
</evidence>
<keyword evidence="5 10" id="KW-0812">Transmembrane</keyword>
<dbReference type="Proteomes" id="UP000253570">
    <property type="component" value="Unassembled WGS sequence"/>
</dbReference>
<comment type="similarity">
    <text evidence="2">Belongs to the CcmF/CycK/Ccl1/NrfE/CcsA family.</text>
</comment>
<dbReference type="InterPro" id="IPR003567">
    <property type="entry name" value="Cyt_c_biogenesis"/>
</dbReference>
<dbReference type="PANTHER" id="PTHR43653:SF1">
    <property type="entry name" value="CYTOCHROME C-TYPE BIOGENESIS PROTEIN CCMF"/>
    <property type="match status" value="1"/>
</dbReference>
<keyword evidence="13" id="KW-0456">Lyase</keyword>
<evidence type="ECO:0000259" key="12">
    <source>
        <dbReference type="Pfam" id="PF16327"/>
    </source>
</evidence>
<dbReference type="GO" id="GO:0005886">
    <property type="term" value="C:plasma membrane"/>
    <property type="evidence" value="ECO:0007669"/>
    <property type="project" value="UniProtKB-SubCell"/>
</dbReference>
<dbReference type="Pfam" id="PF01578">
    <property type="entry name" value="Cytochrom_C_asm"/>
    <property type="match status" value="1"/>
</dbReference>
<feature type="transmembrane region" description="Helical" evidence="10">
    <location>
        <begin position="6"/>
        <end position="27"/>
    </location>
</feature>
<dbReference type="PANTHER" id="PTHR43653">
    <property type="entry name" value="CYTOCHROME C ASSEMBLY PROTEIN-RELATED"/>
    <property type="match status" value="1"/>
</dbReference>
<feature type="transmembrane region" description="Helical" evidence="10">
    <location>
        <begin position="95"/>
        <end position="112"/>
    </location>
</feature>
<evidence type="ECO:0000259" key="11">
    <source>
        <dbReference type="Pfam" id="PF01578"/>
    </source>
</evidence>
<feature type="transmembrane region" description="Helical" evidence="10">
    <location>
        <begin position="354"/>
        <end position="373"/>
    </location>
</feature>
<reference evidence="13 14" key="1">
    <citation type="journal article" date="2018" name="Microbiome">
        <title>Fine metagenomic profile of the Mediterranean stratified and mixed water columns revealed by assembly and recruitment.</title>
        <authorList>
            <person name="Haro-Moreno J.M."/>
            <person name="Lopez-Perez M."/>
            <person name="De La Torre J.R."/>
            <person name="Picazo A."/>
            <person name="Camacho A."/>
            <person name="Rodriguez-Valera F."/>
        </authorList>
    </citation>
    <scope>NUCLEOTIDE SEQUENCE [LARGE SCALE GENOMIC DNA]</scope>
    <source>
        <strain evidence="13">MED-G57</strain>
    </source>
</reference>
<dbReference type="InterPro" id="IPR032523">
    <property type="entry name" value="CcmF_C"/>
</dbReference>
<feature type="transmembrane region" description="Helical" evidence="10">
    <location>
        <begin position="273"/>
        <end position="292"/>
    </location>
</feature>
<dbReference type="GO" id="GO:0017004">
    <property type="term" value="P:cytochrome complex assembly"/>
    <property type="evidence" value="ECO:0007669"/>
    <property type="project" value="UniProtKB-KW"/>
</dbReference>
<dbReference type="InterPro" id="IPR003568">
    <property type="entry name" value="Cyt_c_biogenesis_CcmF"/>
</dbReference>
<feature type="domain" description="Cytochrome c-type biogenesis protein CcmF C-terminal" evidence="12">
    <location>
        <begin position="314"/>
        <end position="638"/>
    </location>
</feature>
<comment type="caution">
    <text evidence="13">The sequence shown here is derived from an EMBL/GenBank/DDBJ whole genome shotgun (WGS) entry which is preliminary data.</text>
</comment>
<gene>
    <name evidence="13" type="ORF">DBW71_03885</name>
</gene>
<feature type="transmembrane region" description="Helical" evidence="10">
    <location>
        <begin position="168"/>
        <end position="188"/>
    </location>
</feature>
<feature type="transmembrane region" description="Helical" evidence="10">
    <location>
        <begin position="448"/>
        <end position="469"/>
    </location>
</feature>
<evidence type="ECO:0000256" key="9">
    <source>
        <dbReference type="ARBA" id="ARBA00037230"/>
    </source>
</evidence>
<evidence type="ECO:0000256" key="10">
    <source>
        <dbReference type="SAM" id="Phobius"/>
    </source>
</evidence>
<evidence type="ECO:0000256" key="8">
    <source>
        <dbReference type="ARBA" id="ARBA00023136"/>
    </source>
</evidence>
<dbReference type="NCBIfam" id="NF007691">
    <property type="entry name" value="PRK10369.1"/>
    <property type="match status" value="1"/>
</dbReference>
<keyword evidence="3" id="KW-1003">Cell membrane</keyword>
<name>A0A368DPN6_9PROT</name>
<evidence type="ECO:0000256" key="6">
    <source>
        <dbReference type="ARBA" id="ARBA00022748"/>
    </source>
</evidence>
<feature type="transmembrane region" description="Helical" evidence="10">
    <location>
        <begin position="248"/>
        <end position="266"/>
    </location>
</feature>
<dbReference type="GO" id="GO:0020037">
    <property type="term" value="F:heme binding"/>
    <property type="evidence" value="ECO:0007669"/>
    <property type="project" value="InterPro"/>
</dbReference>
<dbReference type="AlphaFoldDB" id="A0A368DPN6"/>
<evidence type="ECO:0000256" key="1">
    <source>
        <dbReference type="ARBA" id="ARBA00004429"/>
    </source>
</evidence>
<feature type="transmembrane region" description="Helical" evidence="10">
    <location>
        <begin position="124"/>
        <end position="148"/>
    </location>
</feature>
<keyword evidence="4" id="KW-0997">Cell inner membrane</keyword>
<evidence type="ECO:0000256" key="4">
    <source>
        <dbReference type="ARBA" id="ARBA00022519"/>
    </source>
</evidence>
<dbReference type="PRINTS" id="PR01410">
    <property type="entry name" value="CCBIOGENESIS"/>
</dbReference>
<comment type="function">
    <text evidence="9">Required for the biogenesis of c-type cytochromes. Possible subunit of a heme lyase.</text>
</comment>
<accession>A0A368DPN6</accession>
<keyword evidence="8 10" id="KW-0472">Membrane</keyword>
<evidence type="ECO:0000256" key="5">
    <source>
        <dbReference type="ARBA" id="ARBA00022692"/>
    </source>
</evidence>
<dbReference type="GO" id="GO:0016829">
    <property type="term" value="F:lyase activity"/>
    <property type="evidence" value="ECO:0007669"/>
    <property type="project" value="UniProtKB-KW"/>
</dbReference>
<feature type="transmembrane region" description="Helical" evidence="10">
    <location>
        <begin position="393"/>
        <end position="412"/>
    </location>
</feature>
<feature type="transmembrane region" description="Helical" evidence="10">
    <location>
        <begin position="312"/>
        <end position="333"/>
    </location>
</feature>
<feature type="transmembrane region" description="Helical" evidence="10">
    <location>
        <begin position="209"/>
        <end position="228"/>
    </location>
</feature>
<dbReference type="InterPro" id="IPR002541">
    <property type="entry name" value="Cyt_c_assembly"/>
</dbReference>
<evidence type="ECO:0000256" key="2">
    <source>
        <dbReference type="ARBA" id="ARBA00009186"/>
    </source>
</evidence>
<organism evidence="13 14">
    <name type="scientific">PS1 clade bacterium</name>
    <dbReference type="NCBI Taxonomy" id="2175152"/>
    <lineage>
        <taxon>Bacteria</taxon>
        <taxon>Pseudomonadati</taxon>
        <taxon>Pseudomonadota</taxon>
        <taxon>Alphaproteobacteria</taxon>
        <taxon>PS1 clade</taxon>
    </lineage>
</organism>
<dbReference type="GO" id="GO:0015232">
    <property type="term" value="F:heme transmembrane transporter activity"/>
    <property type="evidence" value="ECO:0007669"/>
    <property type="project" value="InterPro"/>
</dbReference>
<dbReference type="PRINTS" id="PR01411">
    <property type="entry name" value="CCMFBIOGNSIS"/>
</dbReference>
<keyword evidence="7 10" id="KW-1133">Transmembrane helix</keyword>
<feature type="transmembrane region" description="Helical" evidence="10">
    <location>
        <begin position="39"/>
        <end position="61"/>
    </location>
</feature>
<feature type="transmembrane region" description="Helical" evidence="10">
    <location>
        <begin position="424"/>
        <end position="442"/>
    </location>
</feature>
<feature type="domain" description="Cytochrome c assembly protein" evidence="11">
    <location>
        <begin position="88"/>
        <end position="294"/>
    </location>
</feature>
<dbReference type="Pfam" id="PF16327">
    <property type="entry name" value="CcmF_C"/>
    <property type="match status" value="1"/>
</dbReference>
<evidence type="ECO:0000256" key="7">
    <source>
        <dbReference type="ARBA" id="ARBA00022989"/>
    </source>
</evidence>
<keyword evidence="6" id="KW-0201">Cytochrome c-type biogenesis</keyword>